<feature type="region of interest" description="Disordered" evidence="1">
    <location>
        <begin position="90"/>
        <end position="128"/>
    </location>
</feature>
<accession>A0A9P4VMG9</accession>
<proteinExistence type="predicted"/>
<dbReference type="OrthoDB" id="5372011at2759"/>
<evidence type="ECO:0000313" key="3">
    <source>
        <dbReference type="Proteomes" id="UP000799429"/>
    </source>
</evidence>
<sequence>MPPPPPSPPQPSSTTPPRARPTSKNTDTFNEQHRRYEAARFLESNEMLVWWASVRNESIPQTRLHFERILAGMPEPEEDLGLIEEWRPDEEDELRVAGPKESRKSGMGVATGSGSGAGGGSGDGKKKV</sequence>
<dbReference type="Proteomes" id="UP000799429">
    <property type="component" value="Unassembled WGS sequence"/>
</dbReference>
<comment type="caution">
    <text evidence="2">The sequence shown here is derived from an EMBL/GenBank/DDBJ whole genome shotgun (WGS) entry which is preliminary data.</text>
</comment>
<dbReference type="AlphaFoldDB" id="A0A9P4VMG9"/>
<feature type="compositionally biased region" description="Low complexity" evidence="1">
    <location>
        <begin position="12"/>
        <end position="23"/>
    </location>
</feature>
<organism evidence="2 3">
    <name type="scientific">Patellaria atrata CBS 101060</name>
    <dbReference type="NCBI Taxonomy" id="1346257"/>
    <lineage>
        <taxon>Eukaryota</taxon>
        <taxon>Fungi</taxon>
        <taxon>Dikarya</taxon>
        <taxon>Ascomycota</taxon>
        <taxon>Pezizomycotina</taxon>
        <taxon>Dothideomycetes</taxon>
        <taxon>Dothideomycetes incertae sedis</taxon>
        <taxon>Patellariales</taxon>
        <taxon>Patellariaceae</taxon>
        <taxon>Patellaria</taxon>
    </lineage>
</organism>
<gene>
    <name evidence="2" type="ORF">M501DRAFT_989590</name>
</gene>
<evidence type="ECO:0000256" key="1">
    <source>
        <dbReference type="SAM" id="MobiDB-lite"/>
    </source>
</evidence>
<protein>
    <submittedName>
        <fullName evidence="2">Uncharacterized protein</fullName>
    </submittedName>
</protein>
<feature type="compositionally biased region" description="Basic and acidic residues" evidence="1">
    <location>
        <begin position="94"/>
        <end position="104"/>
    </location>
</feature>
<feature type="region of interest" description="Disordered" evidence="1">
    <location>
        <begin position="1"/>
        <end position="31"/>
    </location>
</feature>
<name>A0A9P4VMG9_9PEZI</name>
<feature type="compositionally biased region" description="Gly residues" evidence="1">
    <location>
        <begin position="109"/>
        <end position="122"/>
    </location>
</feature>
<feature type="compositionally biased region" description="Pro residues" evidence="1">
    <location>
        <begin position="1"/>
        <end position="11"/>
    </location>
</feature>
<reference evidence="2" key="1">
    <citation type="journal article" date="2020" name="Stud. Mycol.">
        <title>101 Dothideomycetes genomes: a test case for predicting lifestyles and emergence of pathogens.</title>
        <authorList>
            <person name="Haridas S."/>
            <person name="Albert R."/>
            <person name="Binder M."/>
            <person name="Bloem J."/>
            <person name="Labutti K."/>
            <person name="Salamov A."/>
            <person name="Andreopoulos B."/>
            <person name="Baker S."/>
            <person name="Barry K."/>
            <person name="Bills G."/>
            <person name="Bluhm B."/>
            <person name="Cannon C."/>
            <person name="Castanera R."/>
            <person name="Culley D."/>
            <person name="Daum C."/>
            <person name="Ezra D."/>
            <person name="Gonzalez J."/>
            <person name="Henrissat B."/>
            <person name="Kuo A."/>
            <person name="Liang C."/>
            <person name="Lipzen A."/>
            <person name="Lutzoni F."/>
            <person name="Magnuson J."/>
            <person name="Mondo S."/>
            <person name="Nolan M."/>
            <person name="Ohm R."/>
            <person name="Pangilinan J."/>
            <person name="Park H.-J."/>
            <person name="Ramirez L."/>
            <person name="Alfaro M."/>
            <person name="Sun H."/>
            <person name="Tritt A."/>
            <person name="Yoshinaga Y."/>
            <person name="Zwiers L.-H."/>
            <person name="Turgeon B."/>
            <person name="Goodwin S."/>
            <person name="Spatafora J."/>
            <person name="Crous P."/>
            <person name="Grigoriev I."/>
        </authorList>
    </citation>
    <scope>NUCLEOTIDE SEQUENCE</scope>
    <source>
        <strain evidence="2">CBS 101060</strain>
    </source>
</reference>
<evidence type="ECO:0000313" key="2">
    <source>
        <dbReference type="EMBL" id="KAF2834657.1"/>
    </source>
</evidence>
<keyword evidence="3" id="KW-1185">Reference proteome</keyword>
<dbReference type="EMBL" id="MU006116">
    <property type="protein sequence ID" value="KAF2834657.1"/>
    <property type="molecule type" value="Genomic_DNA"/>
</dbReference>